<proteinExistence type="predicted"/>
<dbReference type="RefSeq" id="WP_091076736.1">
    <property type="nucleotide sequence ID" value="NZ_LT629799.1"/>
</dbReference>
<accession>A0A1H2N4V3</accession>
<evidence type="ECO:0000313" key="1">
    <source>
        <dbReference type="EMBL" id="SDV00392.1"/>
    </source>
</evidence>
<keyword evidence="2" id="KW-1185">Reference proteome</keyword>
<protein>
    <submittedName>
        <fullName evidence="1">Uncharacterized protein</fullName>
    </submittedName>
</protein>
<dbReference type="EMBL" id="LT629799">
    <property type="protein sequence ID" value="SDV00392.1"/>
    <property type="molecule type" value="Genomic_DNA"/>
</dbReference>
<dbReference type="AlphaFoldDB" id="A0A1H2N4V3"/>
<gene>
    <name evidence="1" type="ORF">SAMN04488544_3310</name>
</gene>
<name>A0A1H2N4V3_9ACTN</name>
<organism evidence="1 2">
    <name type="scientific">Microlunatus sagamiharensis</name>
    <dbReference type="NCBI Taxonomy" id="546874"/>
    <lineage>
        <taxon>Bacteria</taxon>
        <taxon>Bacillati</taxon>
        <taxon>Actinomycetota</taxon>
        <taxon>Actinomycetes</taxon>
        <taxon>Propionibacteriales</taxon>
        <taxon>Propionibacteriaceae</taxon>
        <taxon>Microlunatus</taxon>
    </lineage>
</organism>
<reference evidence="2" key="1">
    <citation type="submission" date="2016-10" db="EMBL/GenBank/DDBJ databases">
        <authorList>
            <person name="Varghese N."/>
            <person name="Submissions S."/>
        </authorList>
    </citation>
    <scope>NUCLEOTIDE SEQUENCE [LARGE SCALE GENOMIC DNA]</scope>
    <source>
        <strain evidence="2">DSM 21743</strain>
    </source>
</reference>
<dbReference type="Proteomes" id="UP000198825">
    <property type="component" value="Chromosome I"/>
</dbReference>
<evidence type="ECO:0000313" key="2">
    <source>
        <dbReference type="Proteomes" id="UP000198825"/>
    </source>
</evidence>
<sequence length="87" mass="9787">MATVFIHTPRAVLELTVTGRALGKIMNQVSLLQRPDFRGVWVTPEITELDDRTSYWVPAGTVLEVIDDTDEQAAAELRAEQEEIFKS</sequence>